<keyword evidence="1 6" id="KW-0808">Transferase</keyword>
<dbReference type="PRINTS" id="PR00094">
    <property type="entry name" value="ADENYLTKNASE"/>
</dbReference>
<sequence length="194" mass="21949">MKYNVCFILGGPGAGKGTVCEKIVKDHGFIHLSAGELLRQACGAPGNEYSGEIQEHMRNGTIVPAKVTCGLLHQAMVKGYSQSGCVNYLIDGFPRNEDNRTCWESEMGTKTDLRRVIVLDCQDEICVERCMGRHTGRVDDNTETLKRRLRQFKEECMPVIEYYEDRNLVSHIDGNKTKEEVFKQVEDLMITLDL</sequence>
<protein>
    <submittedName>
        <fullName evidence="7">Uncharacterized protein</fullName>
    </submittedName>
</protein>
<dbReference type="GO" id="GO:0005524">
    <property type="term" value="F:ATP binding"/>
    <property type="evidence" value="ECO:0007669"/>
    <property type="project" value="UniProtKB-KW"/>
</dbReference>
<gene>
    <name evidence="7" type="ORF">CDAUBV1_LOCUS16201</name>
</gene>
<evidence type="ECO:0000256" key="6">
    <source>
        <dbReference type="RuleBase" id="RU003330"/>
    </source>
</evidence>
<reference evidence="7" key="1">
    <citation type="submission" date="2024-06" db="EMBL/GenBank/DDBJ databases">
        <authorList>
            <person name="Liu X."/>
            <person name="Lenzi L."/>
            <person name="Haldenby T S."/>
            <person name="Uol C."/>
        </authorList>
    </citation>
    <scope>NUCLEOTIDE SEQUENCE</scope>
</reference>
<comment type="similarity">
    <text evidence="6">Belongs to the adenylate kinase family.</text>
</comment>
<dbReference type="EMBL" id="CAXLJL010000811">
    <property type="protein sequence ID" value="CAL5140907.1"/>
    <property type="molecule type" value="Genomic_DNA"/>
</dbReference>
<dbReference type="Gene3D" id="3.40.50.300">
    <property type="entry name" value="P-loop containing nucleotide triphosphate hydrolases"/>
    <property type="match status" value="1"/>
</dbReference>
<organism evidence="7 8">
    <name type="scientific">Calicophoron daubneyi</name>
    <name type="common">Rumen fluke</name>
    <name type="synonym">Paramphistomum daubneyi</name>
    <dbReference type="NCBI Taxonomy" id="300641"/>
    <lineage>
        <taxon>Eukaryota</taxon>
        <taxon>Metazoa</taxon>
        <taxon>Spiralia</taxon>
        <taxon>Lophotrochozoa</taxon>
        <taxon>Platyhelminthes</taxon>
        <taxon>Trematoda</taxon>
        <taxon>Digenea</taxon>
        <taxon>Plagiorchiida</taxon>
        <taxon>Pronocephalata</taxon>
        <taxon>Paramphistomoidea</taxon>
        <taxon>Paramphistomidae</taxon>
        <taxon>Calicophoron</taxon>
    </lineage>
</organism>
<evidence type="ECO:0000256" key="3">
    <source>
        <dbReference type="ARBA" id="ARBA00022777"/>
    </source>
</evidence>
<dbReference type="InterPro" id="IPR000850">
    <property type="entry name" value="Adenylat/UMP-CMP_kin"/>
</dbReference>
<name>A0AAV2TVP5_CALDB</name>
<keyword evidence="4" id="KW-0067">ATP-binding</keyword>
<comment type="catalytic activity">
    <reaction evidence="5">
        <text>UMP + ATP = UDP + ADP</text>
        <dbReference type="Rhea" id="RHEA:24400"/>
        <dbReference type="ChEBI" id="CHEBI:30616"/>
        <dbReference type="ChEBI" id="CHEBI:57865"/>
        <dbReference type="ChEBI" id="CHEBI:58223"/>
        <dbReference type="ChEBI" id="CHEBI:456216"/>
        <dbReference type="EC" id="2.7.4.14"/>
    </reaction>
</comment>
<evidence type="ECO:0000256" key="1">
    <source>
        <dbReference type="ARBA" id="ARBA00022679"/>
    </source>
</evidence>
<comment type="caution">
    <text evidence="7">The sequence shown here is derived from an EMBL/GenBank/DDBJ whole genome shotgun (WGS) entry which is preliminary data.</text>
</comment>
<dbReference type="NCBIfam" id="TIGR01359">
    <property type="entry name" value="UMP_CMP_kin_fam"/>
    <property type="match status" value="1"/>
</dbReference>
<dbReference type="HAMAP" id="MF_00235">
    <property type="entry name" value="Adenylate_kinase_Adk"/>
    <property type="match status" value="1"/>
</dbReference>
<dbReference type="Proteomes" id="UP001497525">
    <property type="component" value="Unassembled WGS sequence"/>
</dbReference>
<keyword evidence="2" id="KW-0547">Nucleotide-binding</keyword>
<dbReference type="GO" id="GO:0019205">
    <property type="term" value="F:nucleobase-containing compound kinase activity"/>
    <property type="evidence" value="ECO:0007669"/>
    <property type="project" value="InterPro"/>
</dbReference>
<dbReference type="SUPFAM" id="SSF52540">
    <property type="entry name" value="P-loop containing nucleoside triphosphate hydrolases"/>
    <property type="match status" value="1"/>
</dbReference>
<dbReference type="GO" id="GO:0006207">
    <property type="term" value="P:'de novo' pyrimidine nucleobase biosynthetic process"/>
    <property type="evidence" value="ECO:0007669"/>
    <property type="project" value="InterPro"/>
</dbReference>
<proteinExistence type="inferred from homology"/>
<dbReference type="AlphaFoldDB" id="A0AAV2TVP5"/>
<dbReference type="GO" id="GO:0016776">
    <property type="term" value="F:phosphotransferase activity, phosphate group as acceptor"/>
    <property type="evidence" value="ECO:0007669"/>
    <property type="project" value="InterPro"/>
</dbReference>
<evidence type="ECO:0000256" key="4">
    <source>
        <dbReference type="ARBA" id="ARBA00022840"/>
    </source>
</evidence>
<dbReference type="InterPro" id="IPR006266">
    <property type="entry name" value="UMP_CMP_kinase"/>
</dbReference>
<dbReference type="GO" id="GO:0006221">
    <property type="term" value="P:pyrimidine nucleotide biosynthetic process"/>
    <property type="evidence" value="ECO:0007669"/>
    <property type="project" value="InterPro"/>
</dbReference>
<dbReference type="InterPro" id="IPR027417">
    <property type="entry name" value="P-loop_NTPase"/>
</dbReference>
<dbReference type="Pfam" id="PF00406">
    <property type="entry name" value="ADK"/>
    <property type="match status" value="1"/>
</dbReference>
<evidence type="ECO:0000313" key="7">
    <source>
        <dbReference type="EMBL" id="CAL5140907.1"/>
    </source>
</evidence>
<evidence type="ECO:0000256" key="2">
    <source>
        <dbReference type="ARBA" id="ARBA00022741"/>
    </source>
</evidence>
<evidence type="ECO:0000313" key="8">
    <source>
        <dbReference type="Proteomes" id="UP001497525"/>
    </source>
</evidence>
<dbReference type="CDD" id="cd01428">
    <property type="entry name" value="ADK"/>
    <property type="match status" value="1"/>
</dbReference>
<keyword evidence="3 6" id="KW-0418">Kinase</keyword>
<evidence type="ECO:0000256" key="5">
    <source>
        <dbReference type="ARBA" id="ARBA00048116"/>
    </source>
</evidence>
<accession>A0AAV2TVP5</accession>
<dbReference type="PANTHER" id="PTHR23359">
    <property type="entry name" value="NUCLEOTIDE KINASE"/>
    <property type="match status" value="1"/>
</dbReference>